<evidence type="ECO:0000256" key="9">
    <source>
        <dbReference type="ARBA" id="ARBA00023253"/>
    </source>
</evidence>
<sequence>MASADAAQPSPSLSLDSLPTTPRGRAASSGPAFGFGSSHSPSPLSLSRFSSSRGAPDSCGGWWRTSLPRLSSLLGSRGGDRRMRRKRIIGGGGVGAAAGSKGWHRRRTRGIVIWGGVVVFFFLMNWWMFSRLQDTPIRLLRRNPGASNVSVVSFSRPSILEKWNIYGHGQRSTGVMFSRLLGLAAHALAEADSRPEPQDLWQEPIGPTTWKRCADERNWERCDGRNGYIIVSANGGINQQRVAICNAVAIARLLNSTLVLPRFLYSSVWRDKSQFGDIYQEEHFINYLKDDIPIVKALPSELQSLDLEAIGSIVTDAEIMKEAKPSFYLKQILPILLKNRVVHFVGYGNRLAFDPVPFELQRLRCRCNFHALRFVEKIQETGALLIQRMRHHVSHLGPLEHNLLGSFAEKLTMKGKKIVPSRYLAVHLRFEIDMAAYSMCHFGGGKDEEDELEAYRAVHFPALTLLKNTTKVPSAAFLRSEGKCPLTPEEAVLMLASLGFKRKTSIYVAGAQIYGGKLRMAAINSLYPNLATKESLLSSSEIEPFRNFSSQYKGQHIDWARETSIILWNAGSIAWCALLAALDFIVCAAADAFAMTDSGSQLSALVSGYRMYYGGVVPAWSYAKCSFQITELKCLSRARQIKCEPPGKYREECITGYFQVPFER</sequence>
<evidence type="ECO:0000313" key="15">
    <source>
        <dbReference type="Proteomes" id="UP001055439"/>
    </source>
</evidence>
<keyword evidence="15" id="KW-1185">Reference proteome</keyword>
<keyword evidence="10" id="KW-0119">Carbohydrate metabolism</keyword>
<accession>A0A9E7FDV1</accession>
<dbReference type="PANTHER" id="PTHR31933">
    <property type="entry name" value="O-FUCOSYLTRANSFERASE 2-RELATED"/>
    <property type="match status" value="1"/>
</dbReference>
<dbReference type="Pfam" id="PF10250">
    <property type="entry name" value="O-FucT"/>
    <property type="match status" value="1"/>
</dbReference>
<organism evidence="14 15">
    <name type="scientific">Musa troglodytarum</name>
    <name type="common">fe'i banana</name>
    <dbReference type="NCBI Taxonomy" id="320322"/>
    <lineage>
        <taxon>Eukaryota</taxon>
        <taxon>Viridiplantae</taxon>
        <taxon>Streptophyta</taxon>
        <taxon>Embryophyta</taxon>
        <taxon>Tracheophyta</taxon>
        <taxon>Spermatophyta</taxon>
        <taxon>Magnoliopsida</taxon>
        <taxon>Liliopsida</taxon>
        <taxon>Zingiberales</taxon>
        <taxon>Musaceae</taxon>
        <taxon>Musa</taxon>
    </lineage>
</organism>
<evidence type="ECO:0000256" key="2">
    <source>
        <dbReference type="ARBA" id="ARBA00007737"/>
    </source>
</evidence>
<feature type="compositionally biased region" description="Low complexity" evidence="12">
    <location>
        <begin position="9"/>
        <end position="40"/>
    </location>
</feature>
<reference evidence="14" key="1">
    <citation type="submission" date="2022-05" db="EMBL/GenBank/DDBJ databases">
        <title>The Musa troglodytarum L. genome provides insights into the mechanism of non-climacteric behaviour and enrichment of carotenoids.</title>
        <authorList>
            <person name="Wang J."/>
        </authorList>
    </citation>
    <scope>NUCLEOTIDE SEQUENCE</scope>
    <source>
        <tissue evidence="14">Leaf</tissue>
    </source>
</reference>
<evidence type="ECO:0000256" key="7">
    <source>
        <dbReference type="ARBA" id="ARBA00023136"/>
    </source>
</evidence>
<dbReference type="EMBL" id="CP097505">
    <property type="protein sequence ID" value="URD93635.1"/>
    <property type="molecule type" value="Genomic_DNA"/>
</dbReference>
<dbReference type="OrthoDB" id="1868072at2759"/>
<dbReference type="CDD" id="cd11299">
    <property type="entry name" value="O-FucT_plant"/>
    <property type="match status" value="1"/>
</dbReference>
<evidence type="ECO:0000256" key="5">
    <source>
        <dbReference type="ARBA" id="ARBA00022692"/>
    </source>
</evidence>
<evidence type="ECO:0000256" key="8">
    <source>
        <dbReference type="ARBA" id="ARBA00023180"/>
    </source>
</evidence>
<evidence type="ECO:0000256" key="13">
    <source>
        <dbReference type="SAM" id="Phobius"/>
    </source>
</evidence>
<evidence type="ECO:0000256" key="11">
    <source>
        <dbReference type="ARBA" id="ARBA00030350"/>
    </source>
</evidence>
<dbReference type="GO" id="GO:0016757">
    <property type="term" value="F:glycosyltransferase activity"/>
    <property type="evidence" value="ECO:0007669"/>
    <property type="project" value="UniProtKB-KW"/>
</dbReference>
<evidence type="ECO:0000256" key="10">
    <source>
        <dbReference type="ARBA" id="ARBA00023277"/>
    </source>
</evidence>
<keyword evidence="9" id="KW-0294">Fucose metabolism</keyword>
<protein>
    <recommendedName>
        <fullName evidence="11">O-fucosyltransferase family protein</fullName>
    </recommendedName>
</protein>
<evidence type="ECO:0000256" key="3">
    <source>
        <dbReference type="ARBA" id="ARBA00022676"/>
    </source>
</evidence>
<dbReference type="GO" id="GO:0016020">
    <property type="term" value="C:membrane"/>
    <property type="evidence" value="ECO:0007669"/>
    <property type="project" value="UniProtKB-SubCell"/>
</dbReference>
<feature type="transmembrane region" description="Helical" evidence="13">
    <location>
        <begin position="111"/>
        <end position="129"/>
    </location>
</feature>
<dbReference type="InterPro" id="IPR024709">
    <property type="entry name" value="FucosylTrfase_pln"/>
</dbReference>
<dbReference type="InterPro" id="IPR019378">
    <property type="entry name" value="GDP-Fuc_O-FucTrfase"/>
</dbReference>
<keyword evidence="3" id="KW-0328">Glycosyltransferase</keyword>
<gene>
    <name evidence="14" type="ORF">MUK42_00772</name>
</gene>
<proteinExistence type="inferred from homology"/>
<evidence type="ECO:0000256" key="4">
    <source>
        <dbReference type="ARBA" id="ARBA00022679"/>
    </source>
</evidence>
<comment type="similarity">
    <text evidence="2">Belongs to the glycosyltransferase GT106 family.</text>
</comment>
<dbReference type="AlphaFoldDB" id="A0A9E7FDV1"/>
<dbReference type="GO" id="GO:0006004">
    <property type="term" value="P:fucose metabolic process"/>
    <property type="evidence" value="ECO:0007669"/>
    <property type="project" value="UniProtKB-KW"/>
</dbReference>
<comment type="subcellular location">
    <subcellularLocation>
        <location evidence="1">Membrane</location>
        <topology evidence="1">Single-pass membrane protein</topology>
    </subcellularLocation>
</comment>
<dbReference type="InterPro" id="IPR052272">
    <property type="entry name" value="GT106_glycosyltransferase"/>
</dbReference>
<dbReference type="Proteomes" id="UP001055439">
    <property type="component" value="Chromosome 3"/>
</dbReference>
<keyword evidence="7 13" id="KW-0472">Membrane</keyword>
<evidence type="ECO:0000313" key="14">
    <source>
        <dbReference type="EMBL" id="URD93635.1"/>
    </source>
</evidence>
<keyword evidence="6 13" id="KW-1133">Transmembrane helix</keyword>
<evidence type="ECO:0000256" key="1">
    <source>
        <dbReference type="ARBA" id="ARBA00004167"/>
    </source>
</evidence>
<evidence type="ECO:0000256" key="12">
    <source>
        <dbReference type="SAM" id="MobiDB-lite"/>
    </source>
</evidence>
<keyword evidence="5 13" id="KW-0812">Transmembrane</keyword>
<keyword evidence="4" id="KW-0808">Transferase</keyword>
<keyword evidence="8" id="KW-0325">Glycoprotein</keyword>
<dbReference type="PANTHER" id="PTHR31933:SF9">
    <property type="entry name" value="O-FUCOSYLTRANSFERASE 2"/>
    <property type="match status" value="1"/>
</dbReference>
<name>A0A9E7FDV1_9LILI</name>
<evidence type="ECO:0000256" key="6">
    <source>
        <dbReference type="ARBA" id="ARBA00022989"/>
    </source>
</evidence>
<feature type="region of interest" description="Disordered" evidence="12">
    <location>
        <begin position="1"/>
        <end position="40"/>
    </location>
</feature>